<sequence length="1267" mass="142269">MSIINDSEKISSSVTSEIKSPIKNDSPLITYKISTTINNDDKDDGNSSNINPLSPKISTVINPNVSLKSPIHETKNNNLVDDINESLEKSPSGNKENVKPLSSNNICNNFESITSVSSDIKSTNNESIDSIVLTTSSNTTTIVSTSDVVVNSSFDIDTTQQSNNLNSSLSKSNSQQKKCILESTDKQDCNIINLLSESSTEDVILVKNSLIEKIEKTKALPAVSTSTERPTDITDESANKDNTDIPLSVSSPLSLYIKNDKEQNNDEIDSNKSIPLSPTAALESDKKIKINEECNVENDNENEDIESLFYDIPADEWSDDIEVAKSPVEIEIKKVLPEIPEIPEIPKITISKSETNNQQSNIVNDNNDNDKSANLDIDLKNNSDNNQENKRQLQDIDIDCNNDSNETIILTQNDNQTLKLYTENKNKFTKIQESMDINSDEDNDTEIESDLGENNKNVHLLGSNETKKQKQQHINNNENKSDNVSLSSPLLNENKNNSINLSEKNSSPYRKKGNNSDITGELSLSSSSSSSILLANNKKNINIESKHLLRKSLDSAKLIMDNDKAKTSNNTKKKQLNSTIDSRLNLSTNSTEQHNNSNIENNLSISESEIKDNEDKSSIPLILNESNKQNSSSISLNSKQQEGSVYQNDSFSSDNKFHKNYNKINSDSDNNNNNDDDDDDDDEDEDDNNNENEDDDKINNYGDKNNSKTKITAPSVLLNDESSSNDYDSSPSENDNSDMDSDVAREYNFNGDSECEYSDDNVVGDECRDSETEHSDEDDDGQDLADFIDDDGDDDDDEDDDDDKEDTTSSLSDDIDTPIIKDIEENEDDENLYEKEEDEEEKEIETDVDEEENYKDGLSKVQKLLKFDSNSTFNDNYNHKEDDNLLITHNLSSKVLDKSSRKSLNKLSPITKAKSCNSTPINIKLDSQVSKSADTKLEKRKYKKMIEDELNDSKINSVERVKKLKSSVSLSSQSVHLNKSMELLNVVDNDAVVLMKEKLNETLPSIKLVQPNDNDQSLSKKTRSKNYENNKENDLSKDKKNKNLNVKLTTKNTNKFQEKGAKKNKMNKASLLEADNVKGVELKLNKSEKNKTTECNLNLDNNHVDNYHELTDIESKKIIKKKNKEKKDNLLKVKSNSKDTLSVTNCLKRLSDQVIDKLSENQPKKKRKLSAVATEKILPTRKMFDAKHPKPDNMIIETENEFIPLSSNGGTTSFAVVNINKTSKHQTKKSAAAFSFRQRILGRNSRHPISAYLMYQQKLKASSRDKY</sequence>
<evidence type="ECO:0000256" key="1">
    <source>
        <dbReference type="SAM" id="MobiDB-lite"/>
    </source>
</evidence>
<feature type="region of interest" description="Disordered" evidence="1">
    <location>
        <begin position="36"/>
        <end position="55"/>
    </location>
</feature>
<feature type="compositionally biased region" description="Polar residues" evidence="1">
    <location>
        <begin position="576"/>
        <end position="594"/>
    </location>
</feature>
<reference evidence="2 3" key="1">
    <citation type="journal article" date="2021" name="J. Hered.">
        <title>A chromosome-level genome assembly of the parasitoid wasp, Cotesia glomerata (Hymenoptera: Braconidae).</title>
        <authorList>
            <person name="Pinto B.J."/>
            <person name="Weis J.J."/>
            <person name="Gamble T."/>
            <person name="Ode P.J."/>
            <person name="Paul R."/>
            <person name="Zaspel J.M."/>
        </authorList>
    </citation>
    <scope>NUCLEOTIDE SEQUENCE [LARGE SCALE GENOMIC DNA]</scope>
    <source>
        <strain evidence="2">CgM1</strain>
    </source>
</reference>
<feature type="compositionally biased region" description="Acidic residues" evidence="1">
    <location>
        <begin position="753"/>
        <end position="763"/>
    </location>
</feature>
<feature type="compositionally biased region" description="Low complexity" evidence="1">
    <location>
        <begin position="350"/>
        <end position="366"/>
    </location>
</feature>
<feature type="compositionally biased region" description="Low complexity" evidence="1">
    <location>
        <begin position="662"/>
        <end position="673"/>
    </location>
</feature>
<feature type="compositionally biased region" description="Low complexity" evidence="1">
    <location>
        <begin position="719"/>
        <end position="734"/>
    </location>
</feature>
<keyword evidence="3" id="KW-1185">Reference proteome</keyword>
<proteinExistence type="predicted"/>
<feature type="region of interest" description="Disordered" evidence="1">
    <location>
        <begin position="627"/>
        <end position="855"/>
    </location>
</feature>
<name>A0AAV7J4H2_COTGL</name>
<feature type="compositionally biased region" description="Basic and acidic residues" evidence="1">
    <location>
        <begin position="229"/>
        <end position="243"/>
    </location>
</feature>
<accession>A0AAV7J4H2</accession>
<protein>
    <submittedName>
        <fullName evidence="2">Uncharacterized protein</fullName>
    </submittedName>
</protein>
<feature type="compositionally biased region" description="Polar residues" evidence="1">
    <location>
        <begin position="627"/>
        <end position="654"/>
    </location>
</feature>
<feature type="compositionally biased region" description="Polar residues" evidence="1">
    <location>
        <begin position="702"/>
        <end position="712"/>
    </location>
</feature>
<feature type="region of interest" description="Disordered" evidence="1">
    <location>
        <begin position="432"/>
        <end position="514"/>
    </location>
</feature>
<feature type="compositionally biased region" description="Acidic residues" evidence="1">
    <location>
        <begin position="824"/>
        <end position="853"/>
    </location>
</feature>
<feature type="compositionally biased region" description="Acidic residues" evidence="1">
    <location>
        <begin position="674"/>
        <end position="696"/>
    </location>
</feature>
<feature type="compositionally biased region" description="Basic and acidic residues" evidence="1">
    <location>
        <begin position="368"/>
        <end position="390"/>
    </location>
</feature>
<feature type="compositionally biased region" description="Low complexity" evidence="1">
    <location>
        <begin position="808"/>
        <end position="820"/>
    </location>
</feature>
<feature type="compositionally biased region" description="Polar residues" evidence="1">
    <location>
        <begin position="472"/>
        <end position="508"/>
    </location>
</feature>
<dbReference type="Proteomes" id="UP000826195">
    <property type="component" value="Unassembled WGS sequence"/>
</dbReference>
<feature type="region of interest" description="Disordered" evidence="1">
    <location>
        <begin position="564"/>
        <end position="612"/>
    </location>
</feature>
<organism evidence="2 3">
    <name type="scientific">Cotesia glomerata</name>
    <name type="common">Lepidopteran parasitic wasp</name>
    <name type="synonym">Apanteles glomeratus</name>
    <dbReference type="NCBI Taxonomy" id="32391"/>
    <lineage>
        <taxon>Eukaryota</taxon>
        <taxon>Metazoa</taxon>
        <taxon>Ecdysozoa</taxon>
        <taxon>Arthropoda</taxon>
        <taxon>Hexapoda</taxon>
        <taxon>Insecta</taxon>
        <taxon>Pterygota</taxon>
        <taxon>Neoptera</taxon>
        <taxon>Endopterygota</taxon>
        <taxon>Hymenoptera</taxon>
        <taxon>Apocrita</taxon>
        <taxon>Ichneumonoidea</taxon>
        <taxon>Braconidae</taxon>
        <taxon>Microgastrinae</taxon>
        <taxon>Cotesia</taxon>
    </lineage>
</organism>
<gene>
    <name evidence="2" type="ORF">KQX54_001320</name>
</gene>
<dbReference type="AlphaFoldDB" id="A0AAV7J4H2"/>
<feature type="region of interest" description="Disordered" evidence="1">
    <location>
        <begin position="350"/>
        <end position="390"/>
    </location>
</feature>
<feature type="region of interest" description="Disordered" evidence="1">
    <location>
        <begin position="222"/>
        <end position="247"/>
    </location>
</feature>
<evidence type="ECO:0000313" key="3">
    <source>
        <dbReference type="Proteomes" id="UP000826195"/>
    </source>
</evidence>
<feature type="compositionally biased region" description="Acidic residues" evidence="1">
    <location>
        <begin position="774"/>
        <end position="805"/>
    </location>
</feature>
<evidence type="ECO:0000313" key="2">
    <source>
        <dbReference type="EMBL" id="KAH0566543.1"/>
    </source>
</evidence>
<feature type="region of interest" description="Disordered" evidence="1">
    <location>
        <begin position="1010"/>
        <end position="1042"/>
    </location>
</feature>
<feature type="compositionally biased region" description="Basic and acidic residues" evidence="1">
    <location>
        <begin position="1025"/>
        <end position="1038"/>
    </location>
</feature>
<dbReference type="EMBL" id="JAHXZJ010000001">
    <property type="protein sequence ID" value="KAH0566543.1"/>
    <property type="molecule type" value="Genomic_DNA"/>
</dbReference>
<feature type="compositionally biased region" description="Acidic residues" evidence="1">
    <location>
        <begin position="438"/>
        <end position="451"/>
    </location>
</feature>
<comment type="caution">
    <text evidence="2">The sequence shown here is derived from an EMBL/GenBank/DDBJ whole genome shotgun (WGS) entry which is preliminary data.</text>
</comment>
<feature type="compositionally biased region" description="Low complexity" evidence="1">
    <location>
        <begin position="595"/>
        <end position="607"/>
    </location>
</feature>